<keyword evidence="2" id="KW-0677">Repeat</keyword>
<keyword evidence="6" id="KW-1185">Reference proteome</keyword>
<dbReference type="PANTHER" id="PTHR11818:SF42">
    <property type="entry name" value="VOLTAGE-GATED HYDROGEN CHANNEL 1"/>
    <property type="match status" value="1"/>
</dbReference>
<evidence type="ECO:0000256" key="3">
    <source>
        <dbReference type="SAM" id="SignalP"/>
    </source>
</evidence>
<keyword evidence="3" id="KW-0732">Signal</keyword>
<dbReference type="Gene3D" id="2.60.20.10">
    <property type="entry name" value="Crystallins"/>
    <property type="match status" value="3"/>
</dbReference>
<feature type="chain" id="PRO_5024795550" evidence="3">
    <location>
        <begin position="21"/>
        <end position="307"/>
    </location>
</feature>
<dbReference type="RefSeq" id="WP_151122875.1">
    <property type="nucleotide sequence ID" value="NZ_CP088081.1"/>
</dbReference>
<protein>
    <submittedName>
        <fullName evidence="5">Beta/gamma crystallin family protein</fullName>
    </submittedName>
</protein>
<feature type="domain" description="Beta/gamma crystallin 'Greek key'" evidence="4">
    <location>
        <begin position="131"/>
        <end position="171"/>
    </location>
</feature>
<organism evidence="5 6">
    <name type="scientific">Ideonella dechloratans</name>
    <dbReference type="NCBI Taxonomy" id="36863"/>
    <lineage>
        <taxon>Bacteria</taxon>
        <taxon>Pseudomonadati</taxon>
        <taxon>Pseudomonadota</taxon>
        <taxon>Betaproteobacteria</taxon>
        <taxon>Burkholderiales</taxon>
        <taxon>Sphaerotilaceae</taxon>
        <taxon>Ideonella</taxon>
    </lineage>
</organism>
<evidence type="ECO:0000313" key="6">
    <source>
        <dbReference type="Proteomes" id="UP000430120"/>
    </source>
</evidence>
<dbReference type="Pfam" id="PF00030">
    <property type="entry name" value="Crystall"/>
    <property type="match status" value="3"/>
</dbReference>
<comment type="similarity">
    <text evidence="1">Belongs to the beta/gamma-crystallin family.</text>
</comment>
<dbReference type="InterPro" id="IPR001064">
    <property type="entry name" value="Beta/gamma_crystallin"/>
</dbReference>
<dbReference type="OrthoDB" id="9150808at2"/>
<dbReference type="PANTHER" id="PTHR11818">
    <property type="entry name" value="BETA/GAMMA CRYSTALLIN"/>
    <property type="match status" value="1"/>
</dbReference>
<dbReference type="AlphaFoldDB" id="A0A643FF97"/>
<sequence>MRKQWIGAMALLGAAAAAQADITLYQDDDFQGRAVASSGEIPDLKSLQFNDQASSLVIRGERWTLCSDAGFKGQCVSLGPGRYPSLSAMGLNDRLSSLRPEGGNGWNHGGWQGGGWGGGWNGNGWGQGGAGTVLLYENDNFGGRSIDLSQGIDDLQQRGFNDRVSSLVIRQGLWEFCSDAHFRGQCITLGPGRYPTMGSWNLNDKLSSVRRVNGAGQRSAIELYEHANFGGRSLDASRGVDDLGRVDFNDRVSSVVIRWGRWELCSDAYFSGRCITLSPGQYADLNRWDFNDVLSSVRPAGWMPSGD</sequence>
<gene>
    <name evidence="5" type="ORF">F7Q92_04415</name>
</gene>
<evidence type="ECO:0000256" key="1">
    <source>
        <dbReference type="ARBA" id="ARBA00009646"/>
    </source>
</evidence>
<dbReference type="InterPro" id="IPR050252">
    <property type="entry name" value="Beta/Gamma-Crystallin"/>
</dbReference>
<accession>A0A643FF97</accession>
<proteinExistence type="inferred from homology"/>
<reference evidence="5 6" key="1">
    <citation type="submission" date="2019-09" db="EMBL/GenBank/DDBJ databases">
        <title>Draft genome sequences of 48 bacterial type strains from the CCUG.</title>
        <authorList>
            <person name="Tunovic T."/>
            <person name="Pineiro-Iglesias B."/>
            <person name="Unosson C."/>
            <person name="Inganas E."/>
            <person name="Ohlen M."/>
            <person name="Cardew S."/>
            <person name="Jensie-Markopoulos S."/>
            <person name="Salva-Serra F."/>
            <person name="Jaen-Luchoro D."/>
            <person name="Karlsson R."/>
            <person name="Svensson-Stadler L."/>
            <person name="Chun J."/>
            <person name="Moore E."/>
        </authorList>
    </citation>
    <scope>NUCLEOTIDE SEQUENCE [LARGE SCALE GENOMIC DNA]</scope>
    <source>
        <strain evidence="5 6">CCUG 30977</strain>
    </source>
</reference>
<evidence type="ECO:0000313" key="5">
    <source>
        <dbReference type="EMBL" id="KAB0584200.1"/>
    </source>
</evidence>
<feature type="domain" description="Beta/gamma crystallin 'Greek key'" evidence="4">
    <location>
        <begin position="172"/>
        <end position="213"/>
    </location>
</feature>
<evidence type="ECO:0000256" key="2">
    <source>
        <dbReference type="ARBA" id="ARBA00022737"/>
    </source>
</evidence>
<dbReference type="InterPro" id="IPR011024">
    <property type="entry name" value="G_crystallin-like"/>
</dbReference>
<dbReference type="Proteomes" id="UP000430120">
    <property type="component" value="Unassembled WGS sequence"/>
</dbReference>
<feature type="domain" description="Beta/gamma crystallin 'Greek key'" evidence="4">
    <location>
        <begin position="260"/>
        <end position="301"/>
    </location>
</feature>
<feature type="domain" description="Beta/gamma crystallin 'Greek key'" evidence="4">
    <location>
        <begin position="61"/>
        <end position="102"/>
    </location>
</feature>
<evidence type="ECO:0000259" key="4">
    <source>
        <dbReference type="PROSITE" id="PS50915"/>
    </source>
</evidence>
<dbReference type="PROSITE" id="PS50915">
    <property type="entry name" value="CRYSTALLIN_BETA_GAMMA"/>
    <property type="match status" value="4"/>
</dbReference>
<feature type="signal peptide" evidence="3">
    <location>
        <begin position="1"/>
        <end position="20"/>
    </location>
</feature>
<comment type="caution">
    <text evidence="5">The sequence shown here is derived from an EMBL/GenBank/DDBJ whole genome shotgun (WGS) entry which is preliminary data.</text>
</comment>
<dbReference type="SUPFAM" id="SSF49695">
    <property type="entry name" value="gamma-Crystallin-like"/>
    <property type="match status" value="2"/>
</dbReference>
<dbReference type="EMBL" id="VZPB01000007">
    <property type="protein sequence ID" value="KAB0584200.1"/>
    <property type="molecule type" value="Genomic_DNA"/>
</dbReference>
<name>A0A643FF97_IDEDE</name>
<dbReference type="SMART" id="SM00247">
    <property type="entry name" value="XTALbg"/>
    <property type="match status" value="3"/>
</dbReference>